<keyword evidence="2" id="KW-1133">Transmembrane helix</keyword>
<feature type="non-terminal residue" evidence="3">
    <location>
        <position position="1"/>
    </location>
</feature>
<feature type="transmembrane region" description="Helical" evidence="2">
    <location>
        <begin position="219"/>
        <end position="238"/>
    </location>
</feature>
<proteinExistence type="predicted"/>
<comment type="caution">
    <text evidence="3">The sequence shown here is derived from an EMBL/GenBank/DDBJ whole genome shotgun (WGS) entry which is preliminary data.</text>
</comment>
<feature type="compositionally biased region" description="Acidic residues" evidence="1">
    <location>
        <begin position="83"/>
        <end position="105"/>
    </location>
</feature>
<organism evidence="3">
    <name type="scientific">marine sediment metagenome</name>
    <dbReference type="NCBI Taxonomy" id="412755"/>
    <lineage>
        <taxon>unclassified sequences</taxon>
        <taxon>metagenomes</taxon>
        <taxon>ecological metagenomes</taxon>
    </lineage>
</organism>
<name>X0SLM3_9ZZZZ</name>
<dbReference type="EMBL" id="BARS01007352">
    <property type="protein sequence ID" value="GAF81953.1"/>
    <property type="molecule type" value="Genomic_DNA"/>
</dbReference>
<protein>
    <submittedName>
        <fullName evidence="3">Uncharacterized protein</fullName>
    </submittedName>
</protein>
<evidence type="ECO:0000256" key="2">
    <source>
        <dbReference type="SAM" id="Phobius"/>
    </source>
</evidence>
<evidence type="ECO:0000313" key="3">
    <source>
        <dbReference type="EMBL" id="GAF81953.1"/>
    </source>
</evidence>
<keyword evidence="2" id="KW-0812">Transmembrane</keyword>
<feature type="region of interest" description="Disordered" evidence="1">
    <location>
        <begin position="83"/>
        <end position="111"/>
    </location>
</feature>
<dbReference type="AlphaFoldDB" id="X0SLM3"/>
<gene>
    <name evidence="3" type="ORF">S01H1_14167</name>
</gene>
<evidence type="ECO:0000256" key="1">
    <source>
        <dbReference type="SAM" id="MobiDB-lite"/>
    </source>
</evidence>
<accession>X0SLM3</accession>
<sequence>VVIREQCIGDVCDADHLTLCLDETECVGVGGYWYDEVCNAEECVLDTCESLGDTCGSPGDGCGGTLDCGTCDSGYDCVSGTCEEEEEESEESEETESAETTEGTEESSVVTGASVENIESTCSPNWECTGWSECVNETQSRTCEDTIGCGIEDGKPVVSQSCELPETCFDEIKNQNETGIDCGGVCEKRCGFFTIAGNVVRGPIEAGKQFFLENKVRSFIILGVVVLVVGGFITLEILKKKGMLKNILNFHSQPQKTS</sequence>
<keyword evidence="2" id="KW-0472">Membrane</keyword>
<reference evidence="3" key="1">
    <citation type="journal article" date="2014" name="Front. Microbiol.">
        <title>High frequency of phylogenetically diverse reductive dehalogenase-homologous genes in deep subseafloor sedimentary metagenomes.</title>
        <authorList>
            <person name="Kawai M."/>
            <person name="Futagami T."/>
            <person name="Toyoda A."/>
            <person name="Takaki Y."/>
            <person name="Nishi S."/>
            <person name="Hori S."/>
            <person name="Arai W."/>
            <person name="Tsubouchi T."/>
            <person name="Morono Y."/>
            <person name="Uchiyama I."/>
            <person name="Ito T."/>
            <person name="Fujiyama A."/>
            <person name="Inagaki F."/>
            <person name="Takami H."/>
        </authorList>
    </citation>
    <scope>NUCLEOTIDE SEQUENCE</scope>
    <source>
        <strain evidence="3">Expedition CK06-06</strain>
    </source>
</reference>